<dbReference type="AlphaFoldDB" id="A0AAV7PIQ7"/>
<accession>A0AAV7PIQ7</accession>
<reference evidence="2" key="1">
    <citation type="journal article" date="2022" name="bioRxiv">
        <title>Sequencing and chromosome-scale assembly of the giantPleurodeles waltlgenome.</title>
        <authorList>
            <person name="Brown T."/>
            <person name="Elewa A."/>
            <person name="Iarovenko S."/>
            <person name="Subramanian E."/>
            <person name="Araus A.J."/>
            <person name="Petzold A."/>
            <person name="Susuki M."/>
            <person name="Suzuki K.-i.T."/>
            <person name="Hayashi T."/>
            <person name="Toyoda A."/>
            <person name="Oliveira C."/>
            <person name="Osipova E."/>
            <person name="Leigh N.D."/>
            <person name="Simon A."/>
            <person name="Yun M.H."/>
        </authorList>
    </citation>
    <scope>NUCLEOTIDE SEQUENCE</scope>
    <source>
        <strain evidence="2">20211129_DDA</strain>
        <tissue evidence="2">Liver</tissue>
    </source>
</reference>
<dbReference type="EMBL" id="JANPWB010000011">
    <property type="protein sequence ID" value="KAJ1126985.1"/>
    <property type="molecule type" value="Genomic_DNA"/>
</dbReference>
<name>A0AAV7PIQ7_PLEWA</name>
<gene>
    <name evidence="2" type="ORF">NDU88_005391</name>
</gene>
<keyword evidence="3" id="KW-1185">Reference proteome</keyword>
<feature type="compositionally biased region" description="Low complexity" evidence="1">
    <location>
        <begin position="48"/>
        <end position="61"/>
    </location>
</feature>
<organism evidence="2 3">
    <name type="scientific">Pleurodeles waltl</name>
    <name type="common">Iberian ribbed newt</name>
    <dbReference type="NCBI Taxonomy" id="8319"/>
    <lineage>
        <taxon>Eukaryota</taxon>
        <taxon>Metazoa</taxon>
        <taxon>Chordata</taxon>
        <taxon>Craniata</taxon>
        <taxon>Vertebrata</taxon>
        <taxon>Euteleostomi</taxon>
        <taxon>Amphibia</taxon>
        <taxon>Batrachia</taxon>
        <taxon>Caudata</taxon>
        <taxon>Salamandroidea</taxon>
        <taxon>Salamandridae</taxon>
        <taxon>Pleurodelinae</taxon>
        <taxon>Pleurodeles</taxon>
    </lineage>
</organism>
<protein>
    <submittedName>
        <fullName evidence="2">Uncharacterized protein</fullName>
    </submittedName>
</protein>
<evidence type="ECO:0000313" key="2">
    <source>
        <dbReference type="EMBL" id="KAJ1126985.1"/>
    </source>
</evidence>
<dbReference type="Proteomes" id="UP001066276">
    <property type="component" value="Chromosome 7"/>
</dbReference>
<evidence type="ECO:0000256" key="1">
    <source>
        <dbReference type="SAM" id="MobiDB-lite"/>
    </source>
</evidence>
<evidence type="ECO:0000313" key="3">
    <source>
        <dbReference type="Proteomes" id="UP001066276"/>
    </source>
</evidence>
<feature type="region of interest" description="Disordered" evidence="1">
    <location>
        <begin position="18"/>
        <end position="128"/>
    </location>
</feature>
<proteinExistence type="predicted"/>
<sequence>MQCPRSFRRLHPGARNLLSRAGHQPSPMSRTLLPGRCPLARRTRGSELRPLPRSSRGRGSPPRGPWAYPQRGLRSHRHLPGARRRSRPLTVSPGDAAQLEPAASGPSSSAHRGRSFPVAQGSPGGQIPALPLHAGSGYPNLHGLSCWIPGRAVCQDLVVGPVGAVRICARHLGWVNHAP</sequence>
<feature type="compositionally biased region" description="Basic residues" evidence="1">
    <location>
        <begin position="73"/>
        <end position="87"/>
    </location>
</feature>
<comment type="caution">
    <text evidence="2">The sequence shown here is derived from an EMBL/GenBank/DDBJ whole genome shotgun (WGS) entry which is preliminary data.</text>
</comment>